<feature type="transmembrane region" description="Helical" evidence="1">
    <location>
        <begin position="20"/>
        <end position="40"/>
    </location>
</feature>
<proteinExistence type="predicted"/>
<evidence type="ECO:0000313" key="3">
    <source>
        <dbReference type="Proteomes" id="UP000235025"/>
    </source>
</evidence>
<dbReference type="EMBL" id="NMQA01000247">
    <property type="protein sequence ID" value="PLZ96333.1"/>
    <property type="molecule type" value="Genomic_DNA"/>
</dbReference>
<dbReference type="Proteomes" id="UP000235025">
    <property type="component" value="Unassembled WGS sequence"/>
</dbReference>
<dbReference type="InterPro" id="IPR018719">
    <property type="entry name" value="DUF2243_membrane"/>
</dbReference>
<dbReference type="RefSeq" id="WP_407066374.1">
    <property type="nucleotide sequence ID" value="NZ_NMQA01000247.1"/>
</dbReference>
<keyword evidence="1" id="KW-1133">Transmembrane helix</keyword>
<evidence type="ECO:0000313" key="2">
    <source>
        <dbReference type="EMBL" id="PLZ96333.1"/>
    </source>
</evidence>
<evidence type="ECO:0000256" key="1">
    <source>
        <dbReference type="SAM" id="Phobius"/>
    </source>
</evidence>
<comment type="caution">
    <text evidence="2">The sequence shown here is derived from an EMBL/GenBank/DDBJ whole genome shotgun (WGS) entry which is preliminary data.</text>
</comment>
<gene>
    <name evidence="2" type="ORF">CEN50_19030</name>
</gene>
<accession>A0A2N6KCG3</accession>
<keyword evidence="1" id="KW-0812">Transmembrane</keyword>
<reference evidence="2 3" key="1">
    <citation type="submission" date="2017-07" db="EMBL/GenBank/DDBJ databases">
        <title>Genomes of Fischerella (Mastigocladus) sp. strains.</title>
        <authorList>
            <person name="Miller S.R."/>
        </authorList>
    </citation>
    <scope>NUCLEOTIDE SEQUENCE [LARGE SCALE GENOMIC DNA]</scope>
    <source>
        <strain evidence="2 3">CCMEE 5268</strain>
    </source>
</reference>
<name>A0A2N6KCG3_9CYAN</name>
<dbReference type="Pfam" id="PF10002">
    <property type="entry name" value="DUF2243"/>
    <property type="match status" value="1"/>
</dbReference>
<keyword evidence="1" id="KW-0472">Membrane</keyword>
<sequence>MVKLGVHYVKPGVHQLAWDLGFLGSGVLLIVVGWILTSNYRKNSKRYLYKATGREPALK</sequence>
<organism evidence="2 3">
    <name type="scientific">Fischerella thermalis CCMEE 5268</name>
    <dbReference type="NCBI Taxonomy" id="2019662"/>
    <lineage>
        <taxon>Bacteria</taxon>
        <taxon>Bacillati</taxon>
        <taxon>Cyanobacteriota</taxon>
        <taxon>Cyanophyceae</taxon>
        <taxon>Nostocales</taxon>
        <taxon>Hapalosiphonaceae</taxon>
        <taxon>Fischerella</taxon>
    </lineage>
</organism>
<protein>
    <submittedName>
        <fullName evidence="2">Uncharacterized protein</fullName>
    </submittedName>
</protein>
<dbReference type="AlphaFoldDB" id="A0A2N6KCG3"/>